<organism evidence="1 2">
    <name type="scientific">Litchfieldia salsa</name>
    <dbReference type="NCBI Taxonomy" id="930152"/>
    <lineage>
        <taxon>Bacteria</taxon>
        <taxon>Bacillati</taxon>
        <taxon>Bacillota</taxon>
        <taxon>Bacilli</taxon>
        <taxon>Bacillales</taxon>
        <taxon>Bacillaceae</taxon>
        <taxon>Litchfieldia</taxon>
    </lineage>
</organism>
<dbReference type="OrthoDB" id="2361368at2"/>
<gene>
    <name evidence="1" type="ORF">SAMN05216565_10391</name>
</gene>
<protein>
    <recommendedName>
        <fullName evidence="3">YneQ</fullName>
    </recommendedName>
</protein>
<proteinExistence type="predicted"/>
<keyword evidence="2" id="KW-1185">Reference proteome</keyword>
<sequence>MAFGIKKEELDSWKMKVARGEIAFLTHYWQDPRFSEAKTVTKVGCSSIEVLAEWGAKYGLKKEWIHQRQDYPHFDLLGDFQRRILEAEGLHEHLSRFSIRKDDR</sequence>
<name>A0A1H0SSK3_9BACI</name>
<accession>A0A1H0SSK3</accession>
<dbReference type="RefSeq" id="WP_090851624.1">
    <property type="nucleotide sequence ID" value="NZ_FNJU01000003.1"/>
</dbReference>
<reference evidence="2" key="1">
    <citation type="submission" date="2016-10" db="EMBL/GenBank/DDBJ databases">
        <authorList>
            <person name="Varghese N."/>
            <person name="Submissions S."/>
        </authorList>
    </citation>
    <scope>NUCLEOTIDE SEQUENCE [LARGE SCALE GENOMIC DNA]</scope>
    <source>
        <strain evidence="2">IBRC-M10078</strain>
    </source>
</reference>
<evidence type="ECO:0008006" key="3">
    <source>
        <dbReference type="Google" id="ProtNLM"/>
    </source>
</evidence>
<dbReference type="AlphaFoldDB" id="A0A1H0SSK3"/>
<evidence type="ECO:0000313" key="2">
    <source>
        <dbReference type="Proteomes" id="UP000199159"/>
    </source>
</evidence>
<evidence type="ECO:0000313" key="1">
    <source>
        <dbReference type="EMBL" id="SDP44585.1"/>
    </source>
</evidence>
<dbReference type="EMBL" id="FNJU01000003">
    <property type="protein sequence ID" value="SDP44585.1"/>
    <property type="molecule type" value="Genomic_DNA"/>
</dbReference>
<dbReference type="STRING" id="930152.SAMN05216565_10391"/>
<dbReference type="Proteomes" id="UP000199159">
    <property type="component" value="Unassembled WGS sequence"/>
</dbReference>